<dbReference type="InterPro" id="IPR001810">
    <property type="entry name" value="F-box_dom"/>
</dbReference>
<comment type="caution">
    <text evidence="3">The sequence shown here is derived from an EMBL/GenBank/DDBJ whole genome shotgun (WGS) entry which is preliminary data.</text>
</comment>
<feature type="domain" description="F-box" evidence="2">
    <location>
        <begin position="100"/>
        <end position="147"/>
    </location>
</feature>
<sequence>MVSPSSSSASLSSVSSWSSDVSTANSHTPSSHSTLSSSSHSSHTSSITSTASTESEGFPYLLASCFTGPLYKMAESSIPCRHAGFLDTVDLEDERVYDSDEALLSLPDKLFDAVTSTLDASTLLAIANVSPELRARIEYSPKSWQWVEQIPNGYFIDYNCCTMAEATILLQNSTVPPRYVDGQVYGRQLSNMPIVLLRIIADHLEDKDFVNCLKACPTFLSTGRRASKFGLSRVTIRARLQPDGTKKTRIRIEGTEYDAQLTAYLLNNAKLVATLIFDPTINAFPDTIKKMPECEMWHMMPVRSGIEVWPEVLDFLKQSRVLILQLDGWPHRYWEALLRDAGFTKERPTGWIVATKLEAVAAKHLPLLLQIRGPHALFHWDPSKEDAQARWSFLDQLMARPLEDGQSLMILFEKPLEPDQLNPNMFAGVTMEKLMVKERMRGYTLNTPEQPYSLQIYRSRLILMRKDPGVGDDGAAAEVA</sequence>
<protein>
    <recommendedName>
        <fullName evidence="2">F-box domain-containing protein</fullName>
    </recommendedName>
</protein>
<reference evidence="3" key="1">
    <citation type="submission" date="2023-06" db="EMBL/GenBank/DDBJ databases">
        <authorList>
            <person name="Delattre M."/>
        </authorList>
    </citation>
    <scope>NUCLEOTIDE SEQUENCE</scope>
    <source>
        <strain evidence="3">AF72</strain>
    </source>
</reference>
<keyword evidence="4" id="KW-1185">Reference proteome</keyword>
<organism evidence="3 4">
    <name type="scientific">Mesorhabditis spiculigera</name>
    <dbReference type="NCBI Taxonomy" id="96644"/>
    <lineage>
        <taxon>Eukaryota</taxon>
        <taxon>Metazoa</taxon>
        <taxon>Ecdysozoa</taxon>
        <taxon>Nematoda</taxon>
        <taxon>Chromadorea</taxon>
        <taxon>Rhabditida</taxon>
        <taxon>Rhabditina</taxon>
        <taxon>Rhabditomorpha</taxon>
        <taxon>Rhabditoidea</taxon>
        <taxon>Rhabditidae</taxon>
        <taxon>Mesorhabditinae</taxon>
        <taxon>Mesorhabditis</taxon>
    </lineage>
</organism>
<evidence type="ECO:0000256" key="1">
    <source>
        <dbReference type="SAM" id="MobiDB-lite"/>
    </source>
</evidence>
<evidence type="ECO:0000313" key="4">
    <source>
        <dbReference type="Proteomes" id="UP001177023"/>
    </source>
</evidence>
<dbReference type="AlphaFoldDB" id="A0AA36GCI3"/>
<feature type="region of interest" description="Disordered" evidence="1">
    <location>
        <begin position="18"/>
        <end position="50"/>
    </location>
</feature>
<accession>A0AA36GCI3</accession>
<dbReference type="EMBL" id="CATQJA010002709">
    <property type="protein sequence ID" value="CAJ0587226.1"/>
    <property type="molecule type" value="Genomic_DNA"/>
</dbReference>
<gene>
    <name evidence="3" type="ORF">MSPICULIGERA_LOCUS25203</name>
</gene>
<dbReference type="Pfam" id="PF00646">
    <property type="entry name" value="F-box"/>
    <property type="match status" value="1"/>
</dbReference>
<dbReference type="PROSITE" id="PS50181">
    <property type="entry name" value="FBOX"/>
    <property type="match status" value="1"/>
</dbReference>
<proteinExistence type="predicted"/>
<evidence type="ECO:0000259" key="2">
    <source>
        <dbReference type="PROSITE" id="PS50181"/>
    </source>
</evidence>
<feature type="non-terminal residue" evidence="3">
    <location>
        <position position="480"/>
    </location>
</feature>
<dbReference type="Proteomes" id="UP001177023">
    <property type="component" value="Unassembled WGS sequence"/>
</dbReference>
<name>A0AA36GCI3_9BILA</name>
<evidence type="ECO:0000313" key="3">
    <source>
        <dbReference type="EMBL" id="CAJ0587226.1"/>
    </source>
</evidence>